<dbReference type="AlphaFoldDB" id="A0A4Y7TYD2"/>
<name>A0A4Y7TYD2_COPMI</name>
<evidence type="ECO:0000313" key="3">
    <source>
        <dbReference type="EMBL" id="TEB39180.1"/>
    </source>
</evidence>
<feature type="repeat" description="TPR" evidence="1">
    <location>
        <begin position="133"/>
        <end position="166"/>
    </location>
</feature>
<dbReference type="InterPro" id="IPR052769">
    <property type="entry name" value="TPR_domain_protein"/>
</dbReference>
<reference evidence="3 4" key="1">
    <citation type="journal article" date="2019" name="Nat. Ecol. Evol.">
        <title>Megaphylogeny resolves global patterns of mushroom evolution.</title>
        <authorList>
            <person name="Varga T."/>
            <person name="Krizsan K."/>
            <person name="Foldi C."/>
            <person name="Dima B."/>
            <person name="Sanchez-Garcia M."/>
            <person name="Sanchez-Ramirez S."/>
            <person name="Szollosi G.J."/>
            <person name="Szarkandi J.G."/>
            <person name="Papp V."/>
            <person name="Albert L."/>
            <person name="Andreopoulos W."/>
            <person name="Angelini C."/>
            <person name="Antonin V."/>
            <person name="Barry K.W."/>
            <person name="Bougher N.L."/>
            <person name="Buchanan P."/>
            <person name="Buyck B."/>
            <person name="Bense V."/>
            <person name="Catcheside P."/>
            <person name="Chovatia M."/>
            <person name="Cooper J."/>
            <person name="Damon W."/>
            <person name="Desjardin D."/>
            <person name="Finy P."/>
            <person name="Geml J."/>
            <person name="Haridas S."/>
            <person name="Hughes K."/>
            <person name="Justo A."/>
            <person name="Karasinski D."/>
            <person name="Kautmanova I."/>
            <person name="Kiss B."/>
            <person name="Kocsube S."/>
            <person name="Kotiranta H."/>
            <person name="LaButti K.M."/>
            <person name="Lechner B.E."/>
            <person name="Liimatainen K."/>
            <person name="Lipzen A."/>
            <person name="Lukacs Z."/>
            <person name="Mihaltcheva S."/>
            <person name="Morgado L.N."/>
            <person name="Niskanen T."/>
            <person name="Noordeloos M.E."/>
            <person name="Ohm R.A."/>
            <person name="Ortiz-Santana B."/>
            <person name="Ovrebo C."/>
            <person name="Racz N."/>
            <person name="Riley R."/>
            <person name="Savchenko A."/>
            <person name="Shiryaev A."/>
            <person name="Soop K."/>
            <person name="Spirin V."/>
            <person name="Szebenyi C."/>
            <person name="Tomsovsky M."/>
            <person name="Tulloss R.E."/>
            <person name="Uehling J."/>
            <person name="Grigoriev I.V."/>
            <person name="Vagvolgyi C."/>
            <person name="Papp T."/>
            <person name="Martin F.M."/>
            <person name="Miettinen O."/>
            <person name="Hibbett D.S."/>
            <person name="Nagy L.G."/>
        </authorList>
    </citation>
    <scope>NUCLEOTIDE SEQUENCE [LARGE SCALE GENOMIC DNA]</scope>
    <source>
        <strain evidence="3 4">FP101781</strain>
    </source>
</reference>
<gene>
    <name evidence="3" type="ORF">FA13DRAFT_1751637</name>
</gene>
<dbReference type="OrthoDB" id="1872379at2759"/>
<dbReference type="STRING" id="71717.A0A4Y7TYD2"/>
<dbReference type="PANTHER" id="PTHR46014">
    <property type="entry name" value="TETRATRICOPEPTIDE REPEAT PROTEIN 1"/>
    <property type="match status" value="1"/>
</dbReference>
<dbReference type="InterPro" id="IPR019734">
    <property type="entry name" value="TPR_rpt"/>
</dbReference>
<feature type="compositionally biased region" description="Basic and acidic residues" evidence="2">
    <location>
        <begin position="26"/>
        <end position="42"/>
    </location>
</feature>
<dbReference type="Gene3D" id="1.25.40.10">
    <property type="entry name" value="Tetratricopeptide repeat domain"/>
    <property type="match status" value="2"/>
</dbReference>
<protein>
    <recommendedName>
        <fullName evidence="5">TPR-like protein</fullName>
    </recommendedName>
</protein>
<dbReference type="SUPFAM" id="SSF48452">
    <property type="entry name" value="TPR-like"/>
    <property type="match status" value="1"/>
</dbReference>
<dbReference type="SMART" id="SM00028">
    <property type="entry name" value="TPR"/>
    <property type="match status" value="2"/>
</dbReference>
<dbReference type="PANTHER" id="PTHR46014:SF1">
    <property type="entry name" value="TETRATRICOPEPTIDE REPEAT PROTEIN 1"/>
    <property type="match status" value="1"/>
</dbReference>
<dbReference type="Proteomes" id="UP000298030">
    <property type="component" value="Unassembled WGS sequence"/>
</dbReference>
<evidence type="ECO:0008006" key="5">
    <source>
        <dbReference type="Google" id="ProtNLM"/>
    </source>
</evidence>
<feature type="region of interest" description="Disordered" evidence="2">
    <location>
        <begin position="58"/>
        <end position="102"/>
    </location>
</feature>
<keyword evidence="4" id="KW-1185">Reference proteome</keyword>
<sequence length="269" mass="29550">MSTASPSSPSAPTTPATLTIASRLQDANERKTEGNDHFRQSKWKEALASYQCALDLLPKRANSEKSPAPPTGDDTGDDTEPNHVDPSRPTDHDEIDSKPDVKDELEANNIAEPGGEDVAATDNEKREVVRLRSMLHANIGACQIKFGKHKEAVEACTQALKDDPTYIKALQRRAASNEILDTWSSLSAAEEDYNTLLTLLQPASQKLDVESKLRNLKPRLDIAQKRETSEMLDKLKGLGNTLLGNFGLSTDNFKFEPNGQGGYSMNFVR</sequence>
<feature type="compositionally biased region" description="Basic and acidic residues" evidence="2">
    <location>
        <begin position="80"/>
        <end position="102"/>
    </location>
</feature>
<evidence type="ECO:0000313" key="4">
    <source>
        <dbReference type="Proteomes" id="UP000298030"/>
    </source>
</evidence>
<evidence type="ECO:0000256" key="2">
    <source>
        <dbReference type="SAM" id="MobiDB-lite"/>
    </source>
</evidence>
<comment type="caution">
    <text evidence="3">The sequence shown here is derived from an EMBL/GenBank/DDBJ whole genome shotgun (WGS) entry which is preliminary data.</text>
</comment>
<dbReference type="EMBL" id="QPFP01000002">
    <property type="protein sequence ID" value="TEB39180.1"/>
    <property type="molecule type" value="Genomic_DNA"/>
</dbReference>
<evidence type="ECO:0000256" key="1">
    <source>
        <dbReference type="PROSITE-ProRule" id="PRU00339"/>
    </source>
</evidence>
<accession>A0A4Y7TYD2</accession>
<keyword evidence="1" id="KW-0802">TPR repeat</keyword>
<dbReference type="InterPro" id="IPR011990">
    <property type="entry name" value="TPR-like_helical_dom_sf"/>
</dbReference>
<feature type="region of interest" description="Disordered" evidence="2">
    <location>
        <begin position="23"/>
        <end position="42"/>
    </location>
</feature>
<organism evidence="3 4">
    <name type="scientific">Coprinellus micaceus</name>
    <name type="common">Glistening ink-cap mushroom</name>
    <name type="synonym">Coprinus micaceus</name>
    <dbReference type="NCBI Taxonomy" id="71717"/>
    <lineage>
        <taxon>Eukaryota</taxon>
        <taxon>Fungi</taxon>
        <taxon>Dikarya</taxon>
        <taxon>Basidiomycota</taxon>
        <taxon>Agaricomycotina</taxon>
        <taxon>Agaricomycetes</taxon>
        <taxon>Agaricomycetidae</taxon>
        <taxon>Agaricales</taxon>
        <taxon>Agaricineae</taxon>
        <taxon>Psathyrellaceae</taxon>
        <taxon>Coprinellus</taxon>
    </lineage>
</organism>
<dbReference type="PROSITE" id="PS50005">
    <property type="entry name" value="TPR"/>
    <property type="match status" value="1"/>
</dbReference>
<proteinExistence type="predicted"/>